<evidence type="ECO:0000259" key="3">
    <source>
        <dbReference type="Pfam" id="PF08239"/>
    </source>
</evidence>
<dbReference type="Pfam" id="PF07833">
    <property type="entry name" value="Cu_amine_oxidN1"/>
    <property type="match status" value="1"/>
</dbReference>
<sequence>MKKMLIPLSAVVLSVVVLNAAWAALGNNPIRLVVNGQEIKPEVPPQIIHERVLVPVRWVAEAMGAGVEWEEATRTVKIGAPAVDSLYRRLTLMEKALTPVSPEEAVRDWAKAVQTRNGAWQYALLAPDLQERYRPDYERTGWVTGVSSPWVDKYTILEQKEDKEGNWLFTVQFDLMASTGPAGSYVHHITVQPRDGGWYIAAIDSTRDEWQFQGQLQKQVKDLVARQFQHYRVLDTKIELQSFKQSGSQAEAVYLVQVSHLLGVATPDQWPPQKGRIKYLEENRARLAPEALAAIEKQIAFWQQELQEYITKPQEANQFLKVTARFDSQGRLQKESVQFFIEDAKGQYVPLDINQPSFQSEAELIQQGYEEMRQLAEAVQAPAGKLLIKESTPVYAAPSADSQHIRRVEAGAVAALLEETTGWFKVKVNVYDTPGNEEGWVPAACGEKLTKENYLQAREVFVKKDAPVYECYEYASIKQTRPTQLTEYDRVYWLVREERDMVFFNGPGGASYWTAKENIIYIQP</sequence>
<dbReference type="OrthoDB" id="1797351at2"/>
<dbReference type="Gene3D" id="2.30.30.40">
    <property type="entry name" value="SH3 Domains"/>
    <property type="match status" value="1"/>
</dbReference>
<feature type="signal peptide" evidence="1">
    <location>
        <begin position="1"/>
        <end position="23"/>
    </location>
</feature>
<proteinExistence type="predicted"/>
<evidence type="ECO:0000313" key="4">
    <source>
        <dbReference type="EMBL" id="SHF52637.1"/>
    </source>
</evidence>
<dbReference type="SUPFAM" id="SSF55383">
    <property type="entry name" value="Copper amine oxidase, domain N"/>
    <property type="match status" value="1"/>
</dbReference>
<dbReference type="Pfam" id="PF08239">
    <property type="entry name" value="SH3_3"/>
    <property type="match status" value="1"/>
</dbReference>
<dbReference type="AlphaFoldDB" id="A0A1M5CDF8"/>
<dbReference type="InterPro" id="IPR012854">
    <property type="entry name" value="Cu_amine_oxidase-like_N"/>
</dbReference>
<keyword evidence="1" id="KW-0732">Signal</keyword>
<keyword evidence="5" id="KW-1185">Reference proteome</keyword>
<gene>
    <name evidence="4" type="ORF">SAMN02745218_02500</name>
</gene>
<dbReference type="Gene3D" id="3.30.457.10">
    <property type="entry name" value="Copper amine oxidase-like, N-terminal domain"/>
    <property type="match status" value="1"/>
</dbReference>
<accession>A0A1M5CDF8</accession>
<dbReference type="EMBL" id="FQUW01000036">
    <property type="protein sequence ID" value="SHF52637.1"/>
    <property type="molecule type" value="Genomic_DNA"/>
</dbReference>
<feature type="chain" id="PRO_5009909267" evidence="1">
    <location>
        <begin position="24"/>
        <end position="524"/>
    </location>
</feature>
<protein>
    <submittedName>
        <fullName evidence="4">SH3 domain-containing protein</fullName>
    </submittedName>
</protein>
<feature type="domain" description="SH3b" evidence="3">
    <location>
        <begin position="392"/>
        <end position="444"/>
    </location>
</feature>
<evidence type="ECO:0000313" key="5">
    <source>
        <dbReference type="Proteomes" id="UP000184196"/>
    </source>
</evidence>
<evidence type="ECO:0000256" key="1">
    <source>
        <dbReference type="SAM" id="SignalP"/>
    </source>
</evidence>
<dbReference type="Proteomes" id="UP000184196">
    <property type="component" value="Unassembled WGS sequence"/>
</dbReference>
<reference evidence="5" key="1">
    <citation type="submission" date="2016-11" db="EMBL/GenBank/DDBJ databases">
        <authorList>
            <person name="Varghese N."/>
            <person name="Submissions S."/>
        </authorList>
    </citation>
    <scope>NUCLEOTIDE SEQUENCE [LARGE SCALE GENOMIC DNA]</scope>
    <source>
        <strain evidence="5">DSM 11792</strain>
    </source>
</reference>
<organism evidence="4 5">
    <name type="scientific">Desulfofundulus australicus DSM 11792</name>
    <dbReference type="NCBI Taxonomy" id="1121425"/>
    <lineage>
        <taxon>Bacteria</taxon>
        <taxon>Bacillati</taxon>
        <taxon>Bacillota</taxon>
        <taxon>Clostridia</taxon>
        <taxon>Eubacteriales</taxon>
        <taxon>Peptococcaceae</taxon>
        <taxon>Desulfofundulus</taxon>
    </lineage>
</organism>
<dbReference type="InterPro" id="IPR003646">
    <property type="entry name" value="SH3-like_bac-type"/>
</dbReference>
<feature type="domain" description="Copper amine oxidase-like N-terminal" evidence="2">
    <location>
        <begin position="33"/>
        <end position="78"/>
    </location>
</feature>
<evidence type="ECO:0000259" key="2">
    <source>
        <dbReference type="Pfam" id="PF07833"/>
    </source>
</evidence>
<name>A0A1M5CDF8_9FIRM</name>
<dbReference type="InterPro" id="IPR036582">
    <property type="entry name" value="Mao_N_sf"/>
</dbReference>